<organism evidence="1 2">
    <name type="scientific">Bacillus phage G</name>
    <dbReference type="NCBI Taxonomy" id="2884420"/>
    <lineage>
        <taxon>Viruses</taxon>
        <taxon>Duplodnaviria</taxon>
        <taxon>Heunggongvirae</taxon>
        <taxon>Uroviricota</taxon>
        <taxon>Caudoviricetes</taxon>
        <taxon>Donellivirus</taxon>
        <taxon>Donellivirus gee</taxon>
    </lineage>
</organism>
<proteinExistence type="predicted"/>
<dbReference type="EMBL" id="JN638751">
    <property type="protein sequence ID" value="AEO93656.1"/>
    <property type="molecule type" value="Genomic_DNA"/>
</dbReference>
<dbReference type="GeneID" id="18563612"/>
<accession>G3MAD8</accession>
<reference evidence="1 2" key="1">
    <citation type="submission" date="2011-09" db="EMBL/GenBank/DDBJ databases">
        <authorList>
            <person name="Pope W.H."/>
            <person name="Pedulla M.L."/>
            <person name="Ford M.E."/>
            <person name="Peebles C.L."/>
            <person name="Hatfull G.H."/>
            <person name="Hendrix R.W."/>
        </authorList>
    </citation>
    <scope>NUCLEOTIDE SEQUENCE [LARGE SCALE GENOMIC DNA]</scope>
    <source>
        <strain evidence="1">G</strain>
    </source>
</reference>
<dbReference type="KEGG" id="vg:18563612"/>
<keyword evidence="2" id="KW-1185">Reference proteome</keyword>
<evidence type="ECO:0000313" key="1">
    <source>
        <dbReference type="EMBL" id="AEO93656.1"/>
    </source>
</evidence>
<evidence type="ECO:0000313" key="2">
    <source>
        <dbReference type="Proteomes" id="UP000009273"/>
    </source>
</evidence>
<gene>
    <name evidence="1" type="primary">397</name>
    <name evidence="1" type="ORF">G_397</name>
</gene>
<sequence length="96" mass="11284">MITAKQAFEISGNSRDKFEFLKTHTDVAIMRAAKKGDFDCIIQVNDEEHEIIEKLIHFLRNKPYDFIVTPRYQNASDKKPKSLRIRWDGSIKRDTN</sequence>
<dbReference type="Proteomes" id="UP000009273">
    <property type="component" value="Segment"/>
</dbReference>
<dbReference type="RefSeq" id="YP_009015700.1">
    <property type="nucleotide sequence ID" value="NC_023719.1"/>
</dbReference>
<protein>
    <submittedName>
        <fullName evidence="1">Gp397</fullName>
    </submittedName>
</protein>
<name>G3MAD8_9CAUD</name>